<dbReference type="InterPro" id="IPR003772">
    <property type="entry name" value="YceD"/>
</dbReference>
<accession>W6N2S6</accession>
<gene>
    <name evidence="1" type="ORF">CTDIVETGP_0205</name>
</gene>
<dbReference type="EMBL" id="CBXI010000003">
    <property type="protein sequence ID" value="CDL90135.1"/>
    <property type="molecule type" value="Genomic_DNA"/>
</dbReference>
<dbReference type="Pfam" id="PF02620">
    <property type="entry name" value="YceD"/>
    <property type="match status" value="1"/>
</dbReference>
<evidence type="ECO:0000313" key="1">
    <source>
        <dbReference type="EMBL" id="CDL90135.1"/>
    </source>
</evidence>
<dbReference type="GeneID" id="29420145"/>
<proteinExistence type="predicted"/>
<comment type="caution">
    <text evidence="1">The sequence shown here is derived from an EMBL/GenBank/DDBJ whole genome shotgun (WGS) entry which is preliminary data.</text>
</comment>
<keyword evidence="1" id="KW-0689">Ribosomal protein</keyword>
<dbReference type="OrthoDB" id="9790372at2"/>
<dbReference type="GO" id="GO:0005840">
    <property type="term" value="C:ribosome"/>
    <property type="evidence" value="ECO:0007669"/>
    <property type="project" value="UniProtKB-KW"/>
</dbReference>
<dbReference type="PANTHER" id="PTHR34374:SF1">
    <property type="entry name" value="LARGE RIBOSOMAL RNA SUBUNIT ACCUMULATION PROTEIN YCED HOMOLOG 1, CHLOROPLASTIC"/>
    <property type="match status" value="1"/>
</dbReference>
<name>W6N2S6_CLOTY</name>
<organism evidence="1 2">
    <name type="scientific">Clostridium tyrobutyricum DIVETGP</name>
    <dbReference type="NCBI Taxonomy" id="1408889"/>
    <lineage>
        <taxon>Bacteria</taxon>
        <taxon>Bacillati</taxon>
        <taxon>Bacillota</taxon>
        <taxon>Clostridia</taxon>
        <taxon>Eubacteriales</taxon>
        <taxon>Clostridiaceae</taxon>
        <taxon>Clostridium</taxon>
    </lineage>
</organism>
<dbReference type="Proteomes" id="UP000019482">
    <property type="component" value="Unassembled WGS sequence"/>
</dbReference>
<keyword evidence="2" id="KW-1185">Reference proteome</keyword>
<protein>
    <submittedName>
        <fullName evidence="1">COG1399 protein, clustered with ribosomal protein L32p</fullName>
    </submittedName>
</protein>
<sequence>MKLDISDLLNKEIFTKKLDIILKDDSFYDGKEHIGILNPIRLLANLEKTDHMITLKGKVSGVLELTCSRCLKKFAHAINININERFTDKKIVDCDEDIFFINDGYIDITQIIENNIILALPIKRLCKENCKGLCPECGTNLNDSICNCKENNIDPRWEKLKDMFSK</sequence>
<reference evidence="1 2" key="1">
    <citation type="journal article" date="2015" name="Genome Announc.">
        <title>Draft Genome Sequence of Clostridium tyrobutyricum Strain DIVETGP, Isolated from Cow's Milk for Grana Padano Production.</title>
        <authorList>
            <person name="Soggiu A."/>
            <person name="Piras C."/>
            <person name="Gaiarsa S."/>
            <person name="Sassera D."/>
            <person name="Roncada P."/>
            <person name="Bendixen E."/>
            <person name="Brasca M."/>
            <person name="Bonizzi L."/>
        </authorList>
    </citation>
    <scope>NUCLEOTIDE SEQUENCE [LARGE SCALE GENOMIC DNA]</scope>
    <source>
        <strain evidence="1 2">DIVETGP</strain>
    </source>
</reference>
<dbReference type="PANTHER" id="PTHR34374">
    <property type="entry name" value="LARGE RIBOSOMAL RNA SUBUNIT ACCUMULATION PROTEIN YCED HOMOLOG 1, CHLOROPLASTIC"/>
    <property type="match status" value="1"/>
</dbReference>
<keyword evidence="1" id="KW-0687">Ribonucleoprotein</keyword>
<evidence type="ECO:0000313" key="2">
    <source>
        <dbReference type="Proteomes" id="UP000019482"/>
    </source>
</evidence>
<dbReference type="AlphaFoldDB" id="W6N2S6"/>
<dbReference type="RefSeq" id="WP_017750647.1">
    <property type="nucleotide sequence ID" value="NZ_CBXI010000003.1"/>
</dbReference>